<protein>
    <submittedName>
        <fullName evidence="2">Protein-glutamate O-methyltransferase CheR</fullName>
    </submittedName>
</protein>
<dbReference type="CDD" id="cd02440">
    <property type="entry name" value="AdoMet_MTases"/>
    <property type="match status" value="1"/>
</dbReference>
<feature type="domain" description="CheR-type methyltransferase" evidence="1">
    <location>
        <begin position="1"/>
        <end position="275"/>
    </location>
</feature>
<dbReference type="InterPro" id="IPR000780">
    <property type="entry name" value="CheR_MeTrfase"/>
</dbReference>
<dbReference type="PANTHER" id="PTHR24422:SF8">
    <property type="entry name" value="CHEMOTAXIS PROTEIN"/>
    <property type="match status" value="1"/>
</dbReference>
<dbReference type="Pfam" id="PF01739">
    <property type="entry name" value="CheR"/>
    <property type="match status" value="1"/>
</dbReference>
<dbReference type="PROSITE" id="PS50123">
    <property type="entry name" value="CHER"/>
    <property type="match status" value="1"/>
</dbReference>
<keyword evidence="3" id="KW-1185">Reference proteome</keyword>
<dbReference type="SMART" id="SM00138">
    <property type="entry name" value="MeTrc"/>
    <property type="match status" value="1"/>
</dbReference>
<dbReference type="AlphaFoldDB" id="A0AAE3SDF3"/>
<organism evidence="2 3">
    <name type="scientific">Plebeiibacterium sediminum</name>
    <dbReference type="NCBI Taxonomy" id="2992112"/>
    <lineage>
        <taxon>Bacteria</taxon>
        <taxon>Pseudomonadati</taxon>
        <taxon>Bacteroidota</taxon>
        <taxon>Bacteroidia</taxon>
        <taxon>Marinilabiliales</taxon>
        <taxon>Marinilabiliaceae</taxon>
        <taxon>Plebeiibacterium</taxon>
    </lineage>
</organism>
<dbReference type="SUPFAM" id="SSF53335">
    <property type="entry name" value="S-adenosyl-L-methionine-dependent methyltransferases"/>
    <property type="match status" value="1"/>
</dbReference>
<evidence type="ECO:0000313" key="2">
    <source>
        <dbReference type="EMBL" id="MCW3785130.1"/>
    </source>
</evidence>
<comment type="caution">
    <text evidence="2">The sequence shown here is derived from an EMBL/GenBank/DDBJ whole genome shotgun (WGS) entry which is preliminary data.</text>
</comment>
<evidence type="ECO:0000259" key="1">
    <source>
        <dbReference type="PROSITE" id="PS50123"/>
    </source>
</evidence>
<dbReference type="GO" id="GO:0008757">
    <property type="term" value="F:S-adenosylmethionine-dependent methyltransferase activity"/>
    <property type="evidence" value="ECO:0007669"/>
    <property type="project" value="InterPro"/>
</dbReference>
<dbReference type="InterPro" id="IPR029063">
    <property type="entry name" value="SAM-dependent_MTases_sf"/>
</dbReference>
<dbReference type="PANTHER" id="PTHR24422">
    <property type="entry name" value="CHEMOTAXIS PROTEIN METHYLTRANSFERASE"/>
    <property type="match status" value="1"/>
</dbReference>
<proteinExistence type="predicted"/>
<gene>
    <name evidence="2" type="ORF">OM075_01560</name>
</gene>
<name>A0AAE3SDF3_9BACT</name>
<accession>A0AAE3SDF3</accession>
<dbReference type="EMBL" id="JAPDPJ010000001">
    <property type="protein sequence ID" value="MCW3785130.1"/>
    <property type="molecule type" value="Genomic_DNA"/>
</dbReference>
<dbReference type="RefSeq" id="WP_301188701.1">
    <property type="nucleotide sequence ID" value="NZ_JAPDPJ010000001.1"/>
</dbReference>
<dbReference type="Proteomes" id="UP001209229">
    <property type="component" value="Unassembled WGS sequence"/>
</dbReference>
<dbReference type="Gene3D" id="3.40.50.150">
    <property type="entry name" value="Vaccinia Virus protein VP39"/>
    <property type="match status" value="1"/>
</dbReference>
<dbReference type="InterPro" id="IPR022642">
    <property type="entry name" value="CheR_C"/>
</dbReference>
<reference evidence="2" key="1">
    <citation type="submission" date="2022-10" db="EMBL/GenBank/DDBJ databases">
        <authorList>
            <person name="Yu W.X."/>
        </authorList>
    </citation>
    <scope>NUCLEOTIDE SEQUENCE</scope>
    <source>
        <strain evidence="2">AAT</strain>
    </source>
</reference>
<dbReference type="PRINTS" id="PR00996">
    <property type="entry name" value="CHERMTFRASE"/>
</dbReference>
<sequence length="280" mass="33175">MGSLTFKTYLEELKKHTPYNFCEYSDNSIQRRIEKVLNDHKIDMEELLYLTKTDEAFVENLVDEITVNTTELFRNPETWEYLYSKILPSLKSKNTINIWHAGCSTGQEVYSNLILLNELGLLDKARVVASDINQKVIRSSKKAEYSISTNVTYIEAYKDLMKRVKPDANDFEYYCDIDKNNDSFKFKDFLTEKVIFRRHDLVTEEIPFYQKFDIIFCRNVLIYFNQDLQMKIIKKFFDKLFDGGVLVLGNHEALHGFFKTRFIKHGMVYTKSSTFQFKYK</sequence>
<dbReference type="InterPro" id="IPR050903">
    <property type="entry name" value="Bact_Chemotaxis_MeTrfase"/>
</dbReference>
<evidence type="ECO:0000313" key="3">
    <source>
        <dbReference type="Proteomes" id="UP001209229"/>
    </source>
</evidence>